<sequence length="148" mass="15060">MAAAGASRKLIEAPGLAAAEAAVGLGFGPGSADDDAVPWDVIEQKLAELLRFLASAVQAVVAALREHTASLFAALGSLVRVALPAAAAVVVLLVVFGCCVAAGQRRRRGPDGEEVDGLGGDVDGPVVRYRGVYKGGIFSMHPNKPIVC</sequence>
<reference evidence="2" key="1">
    <citation type="submission" date="2020-10" db="EMBL/GenBank/DDBJ databases">
        <authorList>
            <person name="Han B."/>
            <person name="Lu T."/>
            <person name="Zhao Q."/>
            <person name="Huang X."/>
            <person name="Zhao Y."/>
        </authorList>
    </citation>
    <scope>NUCLEOTIDE SEQUENCE</scope>
</reference>
<keyword evidence="1" id="KW-0812">Transmembrane</keyword>
<proteinExistence type="predicted"/>
<comment type="caution">
    <text evidence="2">The sequence shown here is derived from an EMBL/GenBank/DDBJ whole genome shotgun (WGS) entry which is preliminary data.</text>
</comment>
<dbReference type="EMBL" id="CAJGYO010000014">
    <property type="protein sequence ID" value="CAD6267794.1"/>
    <property type="molecule type" value="Genomic_DNA"/>
</dbReference>
<evidence type="ECO:0000313" key="2">
    <source>
        <dbReference type="EMBL" id="CAD6267794.1"/>
    </source>
</evidence>
<accession>A0A811RCS7</accession>
<feature type="transmembrane region" description="Helical" evidence="1">
    <location>
        <begin position="81"/>
        <end position="102"/>
    </location>
</feature>
<evidence type="ECO:0000256" key="1">
    <source>
        <dbReference type="SAM" id="Phobius"/>
    </source>
</evidence>
<dbReference type="AlphaFoldDB" id="A0A811RCS7"/>
<organism evidence="2 3">
    <name type="scientific">Miscanthus lutarioriparius</name>
    <dbReference type="NCBI Taxonomy" id="422564"/>
    <lineage>
        <taxon>Eukaryota</taxon>
        <taxon>Viridiplantae</taxon>
        <taxon>Streptophyta</taxon>
        <taxon>Embryophyta</taxon>
        <taxon>Tracheophyta</taxon>
        <taxon>Spermatophyta</taxon>
        <taxon>Magnoliopsida</taxon>
        <taxon>Liliopsida</taxon>
        <taxon>Poales</taxon>
        <taxon>Poaceae</taxon>
        <taxon>PACMAD clade</taxon>
        <taxon>Panicoideae</taxon>
        <taxon>Andropogonodae</taxon>
        <taxon>Andropogoneae</taxon>
        <taxon>Saccharinae</taxon>
        <taxon>Miscanthus</taxon>
    </lineage>
</organism>
<gene>
    <name evidence="2" type="ORF">NCGR_LOCUS51099</name>
</gene>
<evidence type="ECO:0000313" key="3">
    <source>
        <dbReference type="Proteomes" id="UP000604825"/>
    </source>
</evidence>
<protein>
    <submittedName>
        <fullName evidence="2">Uncharacterized protein</fullName>
    </submittedName>
</protein>
<keyword evidence="1" id="KW-0472">Membrane</keyword>
<keyword evidence="3" id="KW-1185">Reference proteome</keyword>
<name>A0A811RCS7_9POAL</name>
<keyword evidence="1" id="KW-1133">Transmembrane helix</keyword>
<dbReference type="Proteomes" id="UP000604825">
    <property type="component" value="Unassembled WGS sequence"/>
</dbReference>